<dbReference type="RefSeq" id="WP_189136735.1">
    <property type="nucleotide sequence ID" value="NZ_BMNK01000001.1"/>
</dbReference>
<sequence>MKRRAKIVNVALATALVATLTPAAPAHAARGYMIRNASTGTCLGITKDNSPHKMGYFLHSYRNCDPFAIDLRWTRTRAHIASVGFKGKQCVSAPKHVPERSVVLVRRCGSDRKHQRFAFPLVTRRLGGDRHQIEWQGRLRDTCLLANDQNQVFGVRCNPSSMTQNWVLVP</sequence>
<feature type="signal peptide" evidence="1">
    <location>
        <begin position="1"/>
        <end position="28"/>
    </location>
</feature>
<organism evidence="2 3">
    <name type="scientific">Nonomuraea glycinis</name>
    <dbReference type="NCBI Taxonomy" id="2047744"/>
    <lineage>
        <taxon>Bacteria</taxon>
        <taxon>Bacillati</taxon>
        <taxon>Actinomycetota</taxon>
        <taxon>Actinomycetes</taxon>
        <taxon>Streptosporangiales</taxon>
        <taxon>Streptosporangiaceae</taxon>
        <taxon>Nonomuraea</taxon>
    </lineage>
</organism>
<dbReference type="InterPro" id="IPR035992">
    <property type="entry name" value="Ricin_B-like_lectins"/>
</dbReference>
<protein>
    <recommendedName>
        <fullName evidence="4">Ricin B lectin domain-containing protein</fullName>
    </recommendedName>
</protein>
<dbReference type="Gene3D" id="2.80.10.50">
    <property type="match status" value="1"/>
</dbReference>
<dbReference type="SUPFAM" id="SSF50370">
    <property type="entry name" value="Ricin B-like lectins"/>
    <property type="match status" value="1"/>
</dbReference>
<keyword evidence="1" id="KW-0732">Signal</keyword>
<evidence type="ECO:0000256" key="1">
    <source>
        <dbReference type="SAM" id="SignalP"/>
    </source>
</evidence>
<dbReference type="PROSITE" id="PS50231">
    <property type="entry name" value="RICIN_B_LECTIN"/>
    <property type="match status" value="1"/>
</dbReference>
<evidence type="ECO:0000313" key="2">
    <source>
        <dbReference type="EMBL" id="GGP01354.1"/>
    </source>
</evidence>
<evidence type="ECO:0000313" key="3">
    <source>
        <dbReference type="Proteomes" id="UP000660745"/>
    </source>
</evidence>
<feature type="chain" id="PRO_5037525092" description="Ricin B lectin domain-containing protein" evidence="1">
    <location>
        <begin position="29"/>
        <end position="170"/>
    </location>
</feature>
<comment type="caution">
    <text evidence="2">The sequence shown here is derived from an EMBL/GenBank/DDBJ whole genome shotgun (WGS) entry which is preliminary data.</text>
</comment>
<evidence type="ECO:0008006" key="4">
    <source>
        <dbReference type="Google" id="ProtNLM"/>
    </source>
</evidence>
<keyword evidence="3" id="KW-1185">Reference proteome</keyword>
<reference evidence="2" key="1">
    <citation type="journal article" date="2014" name="Int. J. Syst. Evol. Microbiol.">
        <title>Complete genome sequence of Corynebacterium casei LMG S-19264T (=DSM 44701T), isolated from a smear-ripened cheese.</title>
        <authorList>
            <consortium name="US DOE Joint Genome Institute (JGI-PGF)"/>
            <person name="Walter F."/>
            <person name="Albersmeier A."/>
            <person name="Kalinowski J."/>
            <person name="Ruckert C."/>
        </authorList>
    </citation>
    <scope>NUCLEOTIDE SEQUENCE</scope>
    <source>
        <strain evidence="2">CGMCC 4.7430</strain>
    </source>
</reference>
<dbReference type="Proteomes" id="UP000660745">
    <property type="component" value="Unassembled WGS sequence"/>
</dbReference>
<proteinExistence type="predicted"/>
<gene>
    <name evidence="2" type="ORF">GCM10012278_04350</name>
</gene>
<dbReference type="EMBL" id="BMNK01000001">
    <property type="protein sequence ID" value="GGP01354.1"/>
    <property type="molecule type" value="Genomic_DNA"/>
</dbReference>
<accession>A0A918E3F1</accession>
<name>A0A918E3F1_9ACTN</name>
<reference evidence="2" key="2">
    <citation type="submission" date="2020-09" db="EMBL/GenBank/DDBJ databases">
        <authorList>
            <person name="Sun Q."/>
            <person name="Zhou Y."/>
        </authorList>
    </citation>
    <scope>NUCLEOTIDE SEQUENCE</scope>
    <source>
        <strain evidence="2">CGMCC 4.7430</strain>
    </source>
</reference>
<dbReference type="AlphaFoldDB" id="A0A918E3F1"/>